<feature type="domain" description="Fibronectin type-III" evidence="3">
    <location>
        <begin position="1024"/>
        <end position="1110"/>
    </location>
</feature>
<dbReference type="PROSITE" id="PS51272">
    <property type="entry name" value="SLH"/>
    <property type="match status" value="3"/>
</dbReference>
<dbReference type="InterPro" id="IPR008964">
    <property type="entry name" value="Invasin/intimin_cell_adhesion"/>
</dbReference>
<gene>
    <name evidence="5" type="ORF">L7E55_11740</name>
</gene>
<reference evidence="5" key="1">
    <citation type="submission" date="2022-02" db="EMBL/GenBank/DDBJ databases">
        <authorList>
            <person name="Leng L."/>
        </authorList>
    </citation>
    <scope>NUCLEOTIDE SEQUENCE</scope>
    <source>
        <strain evidence="5">JI</strain>
    </source>
</reference>
<dbReference type="Pfam" id="PF02368">
    <property type="entry name" value="Big_2"/>
    <property type="match status" value="9"/>
</dbReference>
<keyword evidence="1" id="KW-0677">Repeat</keyword>
<dbReference type="InterPro" id="IPR013783">
    <property type="entry name" value="Ig-like_fold"/>
</dbReference>
<dbReference type="InterPro" id="IPR003343">
    <property type="entry name" value="Big_2"/>
</dbReference>
<accession>A0A9X4JTN2</accession>
<dbReference type="GO" id="GO:0030246">
    <property type="term" value="F:carbohydrate binding"/>
    <property type="evidence" value="ECO:0007669"/>
    <property type="project" value="InterPro"/>
</dbReference>
<dbReference type="Proteomes" id="UP001154312">
    <property type="component" value="Unassembled WGS sequence"/>
</dbReference>
<dbReference type="Gene3D" id="2.60.40.10">
    <property type="entry name" value="Immunoglobulins"/>
    <property type="match status" value="2"/>
</dbReference>
<dbReference type="PANTHER" id="PTHR43308:SF5">
    <property type="entry name" value="S-LAYER PROTEIN _ PEPTIDOGLYCAN ENDO-BETA-N-ACETYLGLUCOSAMINIDASE"/>
    <property type="match status" value="1"/>
</dbReference>
<feature type="domain" description="SLH" evidence="4">
    <location>
        <begin position="1556"/>
        <end position="1610"/>
    </location>
</feature>
<dbReference type="InterPro" id="IPR003961">
    <property type="entry name" value="FN3_dom"/>
</dbReference>
<evidence type="ECO:0000259" key="4">
    <source>
        <dbReference type="PROSITE" id="PS51272"/>
    </source>
</evidence>
<dbReference type="PANTHER" id="PTHR43308">
    <property type="entry name" value="OUTER MEMBRANE PROTEIN ALPHA-RELATED"/>
    <property type="match status" value="1"/>
</dbReference>
<dbReference type="EMBL" id="JAKOAV010000022">
    <property type="protein sequence ID" value="MDF9409024.1"/>
    <property type="molecule type" value="Genomic_DNA"/>
</dbReference>
<name>A0A9X4JTN2_9FIRM</name>
<protein>
    <submittedName>
        <fullName evidence="5">Ig-like domain-containing protein</fullName>
    </submittedName>
</protein>
<dbReference type="InterPro" id="IPR051465">
    <property type="entry name" value="Cell_Envelope_Struct_Comp"/>
</dbReference>
<dbReference type="Pfam" id="PF00395">
    <property type="entry name" value="SLH"/>
    <property type="match status" value="3"/>
</dbReference>
<evidence type="ECO:0000256" key="2">
    <source>
        <dbReference type="SAM" id="MobiDB-lite"/>
    </source>
</evidence>
<dbReference type="Gene3D" id="2.60.40.680">
    <property type="match status" value="1"/>
</dbReference>
<dbReference type="RefSeq" id="WP_277444436.1">
    <property type="nucleotide sequence ID" value="NZ_JAKOAV010000022.1"/>
</dbReference>
<evidence type="ECO:0000256" key="1">
    <source>
        <dbReference type="ARBA" id="ARBA00022737"/>
    </source>
</evidence>
<dbReference type="SUPFAM" id="SSF49384">
    <property type="entry name" value="Carbohydrate-binding domain"/>
    <property type="match status" value="1"/>
</dbReference>
<dbReference type="SMART" id="SM00060">
    <property type="entry name" value="FN3"/>
    <property type="match status" value="2"/>
</dbReference>
<dbReference type="SMART" id="SM00635">
    <property type="entry name" value="BID_2"/>
    <property type="match status" value="9"/>
</dbReference>
<proteinExistence type="predicted"/>
<feature type="domain" description="SLH" evidence="4">
    <location>
        <begin position="1436"/>
        <end position="1499"/>
    </location>
</feature>
<dbReference type="InterPro" id="IPR001119">
    <property type="entry name" value="SLH_dom"/>
</dbReference>
<evidence type="ECO:0000313" key="6">
    <source>
        <dbReference type="Proteomes" id="UP001154312"/>
    </source>
</evidence>
<organism evidence="5 6">
    <name type="scientific">Pelotomaculum isophthalicicum JI</name>
    <dbReference type="NCBI Taxonomy" id="947010"/>
    <lineage>
        <taxon>Bacteria</taxon>
        <taxon>Bacillati</taxon>
        <taxon>Bacillota</taxon>
        <taxon>Clostridia</taxon>
        <taxon>Eubacteriales</taxon>
        <taxon>Desulfotomaculaceae</taxon>
        <taxon>Pelotomaculum</taxon>
    </lineage>
</organism>
<evidence type="ECO:0000313" key="5">
    <source>
        <dbReference type="EMBL" id="MDF9409024.1"/>
    </source>
</evidence>
<dbReference type="InterPro" id="IPR008965">
    <property type="entry name" value="CBM2/CBM3_carb-bd_dom_sf"/>
</dbReference>
<comment type="caution">
    <text evidence="5">The sequence shown here is derived from an EMBL/GenBank/DDBJ whole genome shotgun (WGS) entry which is preliminary data.</text>
</comment>
<keyword evidence="6" id="KW-1185">Reference proteome</keyword>
<dbReference type="SUPFAM" id="SSF49265">
    <property type="entry name" value="Fibronectin type III"/>
    <property type="match status" value="1"/>
</dbReference>
<feature type="domain" description="SLH" evidence="4">
    <location>
        <begin position="1500"/>
        <end position="1555"/>
    </location>
</feature>
<dbReference type="SUPFAM" id="SSF49373">
    <property type="entry name" value="Invasin/intimin cell-adhesion fragments"/>
    <property type="match status" value="9"/>
</dbReference>
<evidence type="ECO:0000259" key="3">
    <source>
        <dbReference type="PROSITE" id="PS50853"/>
    </source>
</evidence>
<sequence>MFGRKSKTLRILLSVFFIISMLLSYGPAANAIESTVVTVGTVTGEPGTELQVPVYLTSTGNVAVGQFDMYYDSALLTYTGYDRGDLVVSTSHTFIVTNPGTGPKRTRVIISSNPKVGIPAGTGTLIILKYQVAAGAQPGQSCALQLINNPPTSTLKLNDVSNAVISATWQDGQFSVPALPDITISGVPASVNLAKNDTQTLSVTTDPADATVTYASNNEAVATVSAGGEISAVGGGNTTITVTANRSGYNTATATCNVTVQVPVSGVTLNKNSTTITVDGSEQLTATVTPGDATDKSVTWSSDTPGVATVSNGQVTGVAPGAATITVTTVDGGYTTTCDVTVNPGTITISGVPANATLTVGGTTQTINATTTPNNASLSYASSNEAVATVSAGGLITAVAPGDANVTVTASKAGYNQATSTIAVHVNPGTITLSVNQTNVTLTTDSTHTIVPTVNPADAGVTYSSSDTNVATVGGGGVITAMAPGDANITVTASKNGYNDATKTVAVHVNLGTITISGVPADVTLNKNSTQTLSAITNPAGASLSFASSNTSAATVSAGGEISAVGGGSATITVTAAKAGYNTATATCNVTVQVPISGVTLDKTSTTITVDGNDQLTATVAPNDATDKRVTWSSDTPGVATVSNGQVTGIAPGTAIINATTVDGGYTAACNVTVNPGNITISGVPANATLTVGGTTQTINATTTPNDATVTYASSNEAVATVNAGGLITAVAPGDANVTVTASKAGYNNATTTVAVHVNPGTITLSVDHANITLTTDGTHTIVPTVSPVNAGVSYSSNDTNVATVNGDGVITAVAPGSANITVTAVKAGYNDATATVAVTVNLGAIMVSDIPANYSLNAGGTQAISATVSPAGASLSYTSSDPNVATVSNNGIITAIAPGSATITVAASKSGYTTGTATVLVTVADTTAPTWPAGCGLTATVAANKVTLEWLPASDNLGVTGYQIYQDNNLLTTVTGTVYCTVTVNTTGSHSFSVIAVDAGQNASGALTVSVIIADIEPPIWGKNSALTATVSAPGNVNLSWPAATDSAGVTGYRVYQDENLLTTPPITNTSYTVTGATYGTYTFTVQAGDASGNWSTAGLSTSIFIAQINNTVSGDVYSYTGQPISLPAIAPLNNGNVQLCTDIPAGTTITGPAMWNGEIQAPTVMQAETINSSLVTPDAGKVASVNTVIEVGLNNGTLEFDKAVRLLIPGQGNLDVGYIDGSGAFHKINTVVEATYADAVTAELAAKSVREGKQVVGGNDLAVWTMHFTKFVTYEQTNRHSSSSDGGGSATPQAVTSTTGTALVSPGVGGVISLGNEATVEIPADALTGTSAVEVKVQKLTTPPTVPTGFRMAGSAYELSVGGKSSYNFAKNVTIKLSFNSSALSADETPAIYYYDDVKDQWVNLGGTVSGNTVTVQVVHFTKFAVLAVKKEEQKVEALNDIAGHWAEASIKKLVALGCISGYPDGSFKPDNNITRAEFATILVKAFKLDNKGGKIFADTAAHWAKDYIAAAAANGVVNGYDAGAFGPDDLITREQMAVMVVKAAKLATESSQGTSFKDSSAISPWAAGAVAVAARNGVIKGYPDDIFLPQGRATRAEAVTVIVNVLK</sequence>
<dbReference type="Gene3D" id="2.60.40.1080">
    <property type="match status" value="9"/>
</dbReference>
<feature type="region of interest" description="Disordered" evidence="2">
    <location>
        <begin position="1280"/>
        <end position="1300"/>
    </location>
</feature>
<dbReference type="InterPro" id="IPR036116">
    <property type="entry name" value="FN3_sf"/>
</dbReference>
<dbReference type="CDD" id="cd00063">
    <property type="entry name" value="FN3"/>
    <property type="match status" value="1"/>
</dbReference>
<dbReference type="PROSITE" id="PS50853">
    <property type="entry name" value="FN3"/>
    <property type="match status" value="1"/>
</dbReference>